<keyword evidence="2" id="KW-0175">Coiled coil</keyword>
<dbReference type="InterPro" id="IPR036263">
    <property type="entry name" value="Chorismate_II_sf"/>
</dbReference>
<dbReference type="Proteomes" id="UP000001488">
    <property type="component" value="Chromosome"/>
</dbReference>
<organism evidence="4 5">
    <name type="scientific">Thermococcus gammatolerans (strain DSM 15229 / JCM 11827 / EJ3)</name>
    <dbReference type="NCBI Taxonomy" id="593117"/>
    <lineage>
        <taxon>Archaea</taxon>
        <taxon>Methanobacteriati</taxon>
        <taxon>Methanobacteriota</taxon>
        <taxon>Thermococci</taxon>
        <taxon>Thermococcales</taxon>
        <taxon>Thermococcaceae</taxon>
        <taxon>Thermococcus</taxon>
    </lineage>
</organism>
<dbReference type="GO" id="GO:0004106">
    <property type="term" value="F:chorismate mutase activity"/>
    <property type="evidence" value="ECO:0007669"/>
    <property type="project" value="UniProtKB-EC"/>
</dbReference>
<gene>
    <name evidence="4" type="primary">cm</name>
    <name evidence="4" type="ordered locus">TGAM_1591</name>
</gene>
<feature type="domain" description="Chorismate mutase" evidence="3">
    <location>
        <begin position="28"/>
        <end position="106"/>
    </location>
</feature>
<dbReference type="InterPro" id="IPR010958">
    <property type="entry name" value="Chorismate_mutase_highGC-bac"/>
</dbReference>
<dbReference type="GO" id="GO:0009697">
    <property type="term" value="P:salicylic acid biosynthetic process"/>
    <property type="evidence" value="ECO:0007669"/>
    <property type="project" value="TreeGrafter"/>
</dbReference>
<dbReference type="SUPFAM" id="SSF48600">
    <property type="entry name" value="Chorismate mutase II"/>
    <property type="match status" value="1"/>
</dbReference>
<dbReference type="KEGG" id="tga:TGAM_1591"/>
<dbReference type="InterPro" id="IPR002701">
    <property type="entry name" value="CM_II_prokaryot"/>
</dbReference>
<dbReference type="Gene3D" id="1.20.59.10">
    <property type="entry name" value="Chorismate mutase"/>
    <property type="match status" value="1"/>
</dbReference>
<dbReference type="Pfam" id="PF01817">
    <property type="entry name" value="CM_2"/>
    <property type="match status" value="1"/>
</dbReference>
<dbReference type="AlphaFoldDB" id="C5A781"/>
<evidence type="ECO:0000256" key="1">
    <source>
        <dbReference type="ARBA" id="ARBA00023235"/>
    </source>
</evidence>
<dbReference type="NCBIfam" id="TIGR01808">
    <property type="entry name" value="CM_M_hiGC-arch"/>
    <property type="match status" value="1"/>
</dbReference>
<dbReference type="EMBL" id="CP001398">
    <property type="protein sequence ID" value="ACS34093.1"/>
    <property type="molecule type" value="Genomic_DNA"/>
</dbReference>
<dbReference type="InterPro" id="IPR036979">
    <property type="entry name" value="CM_dom_sf"/>
</dbReference>
<accession>C5A781</accession>
<reference evidence="4 5" key="1">
    <citation type="journal article" date="2007" name="Genome Biol.">
        <title>Genome analysis and genome-wide proteomics of Thermococcus gammatolerans, the most radioresistant organism known amongst the Archaea.</title>
        <authorList>
            <person name="Zivanovic Y."/>
            <person name="Armengaud J."/>
            <person name="Lagorce A."/>
            <person name="Leplat C."/>
            <person name="Guerin P."/>
            <person name="Dutertre M."/>
            <person name="Anthouard V."/>
            <person name="Forterre P."/>
            <person name="Wincker P."/>
            <person name="Confalonieri F."/>
        </authorList>
    </citation>
    <scope>NUCLEOTIDE SEQUENCE [LARGE SCALE GENOMIC DNA]</scope>
    <source>
        <strain evidence="5">DSM 15229 / JCM 11827 / EJ3</strain>
    </source>
</reference>
<dbReference type="GO" id="GO:0046417">
    <property type="term" value="P:chorismate metabolic process"/>
    <property type="evidence" value="ECO:0007669"/>
    <property type="project" value="InterPro"/>
</dbReference>
<dbReference type="PANTHER" id="PTHR38041">
    <property type="entry name" value="CHORISMATE MUTASE"/>
    <property type="match status" value="1"/>
</dbReference>
<dbReference type="eggNOG" id="arCOG02098">
    <property type="taxonomic scope" value="Archaea"/>
</dbReference>
<dbReference type="PROSITE" id="PS51168">
    <property type="entry name" value="CHORISMATE_MUT_2"/>
    <property type="match status" value="1"/>
</dbReference>
<dbReference type="HOGENOM" id="CLU_131518_3_0_2"/>
<sequence length="106" mass="12273">MSLPKPLKPSVQLKANNGDVSLMTKQKFDYMSEIERLRARIDEIDEEIIRLLRERIEVASRIGEVKARLGLPVVDEGREKVVLERAGEFRQVFEAIIRVSRDVQRV</sequence>
<protein>
    <submittedName>
        <fullName evidence="4">Chorismate mutase (Cm)</fullName>
        <ecNumber evidence="4">5.4.99.5</ecNumber>
    </submittedName>
</protein>
<keyword evidence="1 4" id="KW-0413">Isomerase</keyword>
<evidence type="ECO:0000259" key="3">
    <source>
        <dbReference type="PROSITE" id="PS51168"/>
    </source>
</evidence>
<dbReference type="PaxDb" id="593117-TGAM_1591"/>
<dbReference type="PANTHER" id="PTHR38041:SF1">
    <property type="entry name" value="CHORISMATE MUTASE"/>
    <property type="match status" value="1"/>
</dbReference>
<evidence type="ECO:0000313" key="5">
    <source>
        <dbReference type="Proteomes" id="UP000001488"/>
    </source>
</evidence>
<evidence type="ECO:0000313" key="4">
    <source>
        <dbReference type="EMBL" id="ACS34093.1"/>
    </source>
</evidence>
<feature type="coiled-coil region" evidence="2">
    <location>
        <begin position="27"/>
        <end position="54"/>
    </location>
</feature>
<dbReference type="EC" id="5.4.99.5" evidence="4"/>
<name>C5A781_THEGJ</name>
<proteinExistence type="predicted"/>
<dbReference type="InterPro" id="IPR051331">
    <property type="entry name" value="Chorismate_mutase-related"/>
</dbReference>
<keyword evidence="5" id="KW-1185">Reference proteome</keyword>
<dbReference type="SMART" id="SM00830">
    <property type="entry name" value="CM_2"/>
    <property type="match status" value="1"/>
</dbReference>
<dbReference type="PATRIC" id="fig|593117.10.peg.1595"/>
<dbReference type="STRING" id="593117.TGAM_1591"/>
<evidence type="ECO:0000256" key="2">
    <source>
        <dbReference type="SAM" id="Coils"/>
    </source>
</evidence>